<reference evidence="2 3" key="1">
    <citation type="submission" date="2015-08" db="EMBL/GenBank/DDBJ databases">
        <title>Next Generation Sequencing and Analysis of the Genome of Puccinia sorghi L Schw, the Causal Agent of Maize Common Rust.</title>
        <authorList>
            <person name="Rochi L."/>
            <person name="Burguener G."/>
            <person name="Darino M."/>
            <person name="Turjanski A."/>
            <person name="Kreff E."/>
            <person name="Dieguez M.J."/>
            <person name="Sacco F."/>
        </authorList>
    </citation>
    <scope>NUCLEOTIDE SEQUENCE [LARGE SCALE GENOMIC DNA]</scope>
    <source>
        <strain evidence="2 3">RO10H11247</strain>
    </source>
</reference>
<dbReference type="Proteomes" id="UP000037035">
    <property type="component" value="Unassembled WGS sequence"/>
</dbReference>
<dbReference type="VEuPathDB" id="FungiDB:VP01_4832g1"/>
<comment type="caution">
    <text evidence="2">The sequence shown here is derived from an EMBL/GenBank/DDBJ whole genome shotgun (WGS) entry which is preliminary data.</text>
</comment>
<evidence type="ECO:0000313" key="3">
    <source>
        <dbReference type="Proteomes" id="UP000037035"/>
    </source>
</evidence>
<dbReference type="AlphaFoldDB" id="A0A0L6UPE0"/>
<proteinExistence type="predicted"/>
<evidence type="ECO:0000313" key="2">
    <source>
        <dbReference type="EMBL" id="KNZ49715.1"/>
    </source>
</evidence>
<protein>
    <submittedName>
        <fullName evidence="2">Uncharacterized protein</fullName>
    </submittedName>
</protein>
<organism evidence="2 3">
    <name type="scientific">Puccinia sorghi</name>
    <dbReference type="NCBI Taxonomy" id="27349"/>
    <lineage>
        <taxon>Eukaryota</taxon>
        <taxon>Fungi</taxon>
        <taxon>Dikarya</taxon>
        <taxon>Basidiomycota</taxon>
        <taxon>Pucciniomycotina</taxon>
        <taxon>Pucciniomycetes</taxon>
        <taxon>Pucciniales</taxon>
        <taxon>Pucciniaceae</taxon>
        <taxon>Puccinia</taxon>
    </lineage>
</organism>
<accession>A0A0L6UPE0</accession>
<evidence type="ECO:0000256" key="1">
    <source>
        <dbReference type="SAM" id="MobiDB-lite"/>
    </source>
</evidence>
<feature type="non-terminal residue" evidence="2">
    <location>
        <position position="1"/>
    </location>
</feature>
<feature type="region of interest" description="Disordered" evidence="1">
    <location>
        <begin position="1"/>
        <end position="41"/>
    </location>
</feature>
<keyword evidence="3" id="KW-1185">Reference proteome</keyword>
<sequence>CPPEQLSSARSSSGARSNNLFSVDNPDQKEDSTQSSANFSTKKEPLMEIHEKLCHASLQHINPFLDGSINKAEKDAFEYLIGPINPESSLKHQLILRVVDNHSGYLAGFPLVHKEDTMDALINLLETKHHKRGCYPRWVGRCGSFGYRKGESLQKIHSLFPGCSVKRAVTRECLLLGIEKDTYQSSSFPHYILRQFFFPQRTLRDRTLIKPPVRKKAIETGKRKLKPKSIQLKTMKFGKNMLKNRPIRLTQIGFIDLSLLRNCYGGEGWKRGNSKSHLKVSHSNILTIIIECLTLIF</sequence>
<gene>
    <name evidence="2" type="ORF">VP01_4832g1</name>
</gene>
<name>A0A0L6UPE0_9BASI</name>
<feature type="compositionally biased region" description="Low complexity" evidence="1">
    <location>
        <begin position="7"/>
        <end position="17"/>
    </location>
</feature>
<dbReference type="EMBL" id="LAVV01009979">
    <property type="protein sequence ID" value="KNZ49715.1"/>
    <property type="molecule type" value="Genomic_DNA"/>
</dbReference>